<protein>
    <recommendedName>
        <fullName evidence="4">Ribonuclease G</fullName>
    </recommendedName>
</protein>
<evidence type="ECO:0000256" key="14">
    <source>
        <dbReference type="ARBA" id="ARBA00022801"/>
    </source>
</evidence>
<dbReference type="NCBIfam" id="TIGR00757">
    <property type="entry name" value="RNaseEG"/>
    <property type="match status" value="1"/>
</dbReference>
<evidence type="ECO:0000313" key="20">
    <source>
        <dbReference type="EMBL" id="MFA9477141.1"/>
    </source>
</evidence>
<keyword evidence="5" id="KW-1003">Cell membrane</keyword>
<accession>A0ABV4U0R7</accession>
<dbReference type="Gene3D" id="2.40.50.140">
    <property type="entry name" value="Nucleic acid-binding proteins"/>
    <property type="match status" value="1"/>
</dbReference>
<keyword evidence="12" id="KW-0699">rRNA-binding</keyword>
<keyword evidence="10" id="KW-0540">Nuclease</keyword>
<feature type="domain" description="S1 motif" evidence="19">
    <location>
        <begin position="41"/>
        <end position="132"/>
    </location>
</feature>
<evidence type="ECO:0000256" key="5">
    <source>
        <dbReference type="ARBA" id="ARBA00022475"/>
    </source>
</evidence>
<feature type="compositionally biased region" description="Acidic residues" evidence="18">
    <location>
        <begin position="539"/>
        <end position="549"/>
    </location>
</feature>
<dbReference type="InterPro" id="IPR019307">
    <property type="entry name" value="RNA-bd_AU-1/RNase_E/G"/>
</dbReference>
<dbReference type="SUPFAM" id="SSF50249">
    <property type="entry name" value="Nucleic acid-binding proteins"/>
    <property type="match status" value="1"/>
</dbReference>
<dbReference type="Gene3D" id="3.40.1260.20">
    <property type="entry name" value="Ribonuclease E, catalytic domain"/>
    <property type="match status" value="1"/>
</dbReference>
<evidence type="ECO:0000256" key="15">
    <source>
        <dbReference type="ARBA" id="ARBA00022842"/>
    </source>
</evidence>
<comment type="similarity">
    <text evidence="3">Belongs to the RNase E/G family. RNase G subfamily.</text>
</comment>
<dbReference type="SMART" id="SM00316">
    <property type="entry name" value="S1"/>
    <property type="match status" value="1"/>
</dbReference>
<dbReference type="RefSeq" id="WP_425344062.1">
    <property type="nucleotide sequence ID" value="NZ_JBGUBD010000001.1"/>
</dbReference>
<feature type="compositionally biased region" description="Basic residues" evidence="18">
    <location>
        <begin position="699"/>
        <end position="715"/>
    </location>
</feature>
<keyword evidence="16" id="KW-0694">RNA-binding</keyword>
<evidence type="ECO:0000259" key="19">
    <source>
        <dbReference type="PROSITE" id="PS50126"/>
    </source>
</evidence>
<gene>
    <name evidence="20" type="ORF">ACERK3_02420</name>
</gene>
<reference evidence="20 21" key="1">
    <citation type="submission" date="2024-08" db="EMBL/GenBank/DDBJ databases">
        <title>Whole-genome sequencing of halo(alkali)philic microorganisms from hypersaline lakes.</title>
        <authorList>
            <person name="Sorokin D.Y."/>
            <person name="Merkel A.Y."/>
            <person name="Messina E."/>
            <person name="Yakimov M."/>
        </authorList>
    </citation>
    <scope>NUCLEOTIDE SEQUENCE [LARGE SCALE GENOMIC DNA]</scope>
    <source>
        <strain evidence="20 21">AB-hyl4</strain>
    </source>
</reference>
<evidence type="ECO:0000256" key="6">
    <source>
        <dbReference type="ARBA" id="ARBA00022490"/>
    </source>
</evidence>
<evidence type="ECO:0000256" key="11">
    <source>
        <dbReference type="ARBA" id="ARBA00022723"/>
    </source>
</evidence>
<evidence type="ECO:0000256" key="7">
    <source>
        <dbReference type="ARBA" id="ARBA00022519"/>
    </source>
</evidence>
<keyword evidence="15" id="KW-0460">Magnesium</keyword>
<dbReference type="InterPro" id="IPR012340">
    <property type="entry name" value="NA-bd_OB-fold"/>
</dbReference>
<dbReference type="InterPro" id="IPR004659">
    <property type="entry name" value="RNase_E/G"/>
</dbReference>
<name>A0ABV4U0R7_9BACT</name>
<comment type="subcellular location">
    <subcellularLocation>
        <location evidence="2">Cytoplasm</location>
    </subcellularLocation>
</comment>
<keyword evidence="6" id="KW-0963">Cytoplasm</keyword>
<feature type="compositionally biased region" description="Basic residues" evidence="18">
    <location>
        <begin position="640"/>
        <end position="653"/>
    </location>
</feature>
<dbReference type="PROSITE" id="PS50126">
    <property type="entry name" value="S1"/>
    <property type="match status" value="1"/>
</dbReference>
<sequence length="802" mass="88301">MPKTEMLINYVPGEECRIAIVRDGKLEEFYQERASNESHVGSIYKGKVTNVEPSIQAAFVDFGLERNGFLHVSDLHPMFFPGKDREEFEQVGSKTPHRDRPPIQKCLRRGQEILVQVLKEGIGTKGPTLTSYLSIPGRFVVMMPQMQRLGVSRKVEDDDARKEARKLLAELNPPEGFGFIVRTAGIGQTKTDLKRDLAYLVRLWKNIERKQKRIGKTGELYTESDLVIRTIRDVFSTDIDRIVVDDPTAAKRAHDFLTIASPRSRSKCVYYEDHVPLFHRFGIESQIESINAREVPLPSGGSLVFDSAEALVAIDVNSGKSRDARDAESNAFNTNKEAVDEIARQLRLRDLGGVVVLDLIDMRDRNHRRTVEQRFREMIKNDRARTRIGGISQFGLLEMTRQRMRPSLQSSLYNECEHCHGSGHVKSAESVVLDVMRRLALAMQHKNVTRVDLTISPDVAFQLLNRKRTELVALENRHSKAVTVRVGGHSIDYVDATAYDERGGAVDLESLLRPANLSEPTDTTFRELTSDIQVEDLVDDDDVDDDTVDLSDVPDRPAVEAIDAPAQLDASGDGQGDGDGDGEGGGKKRRRRRRRRGGRGRNRSDDDGSTPSTDDREASAQDRAKDTADDTVDDEAPSQPKKRSPKQASRTRSKQTSDTTADEGPTDKAAPQTEEADGNANANAGEGTGEGEGEGAGTGKKRRRRRGGRSRRRGKQSAEANGDGQPSDGNRADGNQADGNRADGKQADGNQAQSKPADDKSTDSKPSGGNQGNADRPKPAATPTVGSGYSNKIIESRASENA</sequence>
<dbReference type="Pfam" id="PF20833">
    <property type="entry name" value="RNase_E_G_Thio"/>
    <property type="match status" value="1"/>
</dbReference>
<evidence type="ECO:0000256" key="16">
    <source>
        <dbReference type="ARBA" id="ARBA00022884"/>
    </source>
</evidence>
<dbReference type="Proteomes" id="UP001575105">
    <property type="component" value="Unassembled WGS sequence"/>
</dbReference>
<dbReference type="Pfam" id="PF00575">
    <property type="entry name" value="S1"/>
    <property type="match status" value="1"/>
</dbReference>
<feature type="region of interest" description="Disordered" evidence="18">
    <location>
        <begin position="539"/>
        <end position="802"/>
    </location>
</feature>
<keyword evidence="14" id="KW-0378">Hydrolase</keyword>
<dbReference type="CDD" id="cd04453">
    <property type="entry name" value="S1_RNase_E"/>
    <property type="match status" value="1"/>
</dbReference>
<keyword evidence="7" id="KW-0997">Cell inner membrane</keyword>
<feature type="compositionally biased region" description="Gly residues" evidence="18">
    <location>
        <begin position="686"/>
        <end position="698"/>
    </location>
</feature>
<keyword evidence="21" id="KW-1185">Reference proteome</keyword>
<evidence type="ECO:0000313" key="21">
    <source>
        <dbReference type="Proteomes" id="UP001575105"/>
    </source>
</evidence>
<keyword evidence="17" id="KW-0472">Membrane</keyword>
<dbReference type="InterPro" id="IPR003029">
    <property type="entry name" value="S1_domain"/>
</dbReference>
<evidence type="ECO:0000256" key="17">
    <source>
        <dbReference type="ARBA" id="ARBA00023136"/>
    </source>
</evidence>
<organism evidence="20 21">
    <name type="scientific">Natronomicrosphaera hydrolytica</name>
    <dbReference type="NCBI Taxonomy" id="3242702"/>
    <lineage>
        <taxon>Bacteria</taxon>
        <taxon>Pseudomonadati</taxon>
        <taxon>Planctomycetota</taxon>
        <taxon>Phycisphaerae</taxon>
        <taxon>Phycisphaerales</taxon>
        <taxon>Phycisphaeraceae</taxon>
        <taxon>Natronomicrosphaera</taxon>
    </lineage>
</organism>
<proteinExistence type="inferred from homology"/>
<evidence type="ECO:0000256" key="1">
    <source>
        <dbReference type="ARBA" id="ARBA00001946"/>
    </source>
</evidence>
<comment type="cofactor">
    <cofactor evidence="1">
        <name>Mg(2+)</name>
        <dbReference type="ChEBI" id="CHEBI:18420"/>
    </cofactor>
</comment>
<keyword evidence="11" id="KW-0479">Metal-binding</keyword>
<feature type="compositionally biased region" description="Basic residues" evidence="18">
    <location>
        <begin position="587"/>
        <end position="601"/>
    </location>
</feature>
<keyword evidence="9" id="KW-0819">tRNA processing</keyword>
<dbReference type="PANTHER" id="PTHR30001:SF1">
    <property type="entry name" value="RIBONUCLEASE E_G-LIKE PROTEIN, CHLOROPLASTIC"/>
    <property type="match status" value="1"/>
</dbReference>
<dbReference type="EMBL" id="JBGUBD010000001">
    <property type="protein sequence ID" value="MFA9477141.1"/>
    <property type="molecule type" value="Genomic_DNA"/>
</dbReference>
<dbReference type="Pfam" id="PF10150">
    <property type="entry name" value="RNase_E_G"/>
    <property type="match status" value="1"/>
</dbReference>
<evidence type="ECO:0000256" key="3">
    <source>
        <dbReference type="ARBA" id="ARBA00005663"/>
    </source>
</evidence>
<evidence type="ECO:0000256" key="12">
    <source>
        <dbReference type="ARBA" id="ARBA00022730"/>
    </source>
</evidence>
<dbReference type="PANTHER" id="PTHR30001">
    <property type="entry name" value="RIBONUCLEASE"/>
    <property type="match status" value="1"/>
</dbReference>
<evidence type="ECO:0000256" key="18">
    <source>
        <dbReference type="SAM" id="MobiDB-lite"/>
    </source>
</evidence>
<feature type="compositionally biased region" description="Basic and acidic residues" evidence="18">
    <location>
        <begin position="613"/>
        <end position="628"/>
    </location>
</feature>
<evidence type="ECO:0000256" key="4">
    <source>
        <dbReference type="ARBA" id="ARBA00017719"/>
    </source>
</evidence>
<evidence type="ECO:0000256" key="13">
    <source>
        <dbReference type="ARBA" id="ARBA00022759"/>
    </source>
</evidence>
<evidence type="ECO:0000256" key="2">
    <source>
        <dbReference type="ARBA" id="ARBA00004496"/>
    </source>
</evidence>
<evidence type="ECO:0000256" key="8">
    <source>
        <dbReference type="ARBA" id="ARBA00022552"/>
    </source>
</evidence>
<evidence type="ECO:0000256" key="10">
    <source>
        <dbReference type="ARBA" id="ARBA00022722"/>
    </source>
</evidence>
<dbReference type="InterPro" id="IPR048583">
    <property type="entry name" value="RNase_E_G_thioredoxin-like"/>
</dbReference>
<evidence type="ECO:0000256" key="9">
    <source>
        <dbReference type="ARBA" id="ARBA00022694"/>
    </source>
</evidence>
<keyword evidence="8" id="KW-0698">rRNA processing</keyword>
<keyword evidence="13" id="KW-0255">Endonuclease</keyword>
<comment type="caution">
    <text evidence="20">The sequence shown here is derived from an EMBL/GenBank/DDBJ whole genome shotgun (WGS) entry which is preliminary data.</text>
</comment>